<dbReference type="PRINTS" id="PR00166">
    <property type="entry name" value="AROAAPRMEASE"/>
</dbReference>
<feature type="transmembrane region" description="Helical" evidence="10">
    <location>
        <begin position="111"/>
        <end position="133"/>
    </location>
</feature>
<dbReference type="InterPro" id="IPR013059">
    <property type="entry name" value="Trp_tyr_transpt"/>
</dbReference>
<feature type="transmembrane region" description="Helical" evidence="10">
    <location>
        <begin position="53"/>
        <end position="76"/>
    </location>
</feature>
<dbReference type="AlphaFoldDB" id="A0A1J5N8W6"/>
<dbReference type="GO" id="GO:0005886">
    <property type="term" value="C:plasma membrane"/>
    <property type="evidence" value="ECO:0007669"/>
    <property type="project" value="UniProtKB-SubCell"/>
</dbReference>
<dbReference type="Proteomes" id="UP000181901">
    <property type="component" value="Unassembled WGS sequence"/>
</dbReference>
<keyword evidence="2" id="KW-0813">Transport</keyword>
<dbReference type="GO" id="GO:0015173">
    <property type="term" value="F:aromatic amino acid transmembrane transporter activity"/>
    <property type="evidence" value="ECO:0007669"/>
    <property type="project" value="InterPro"/>
</dbReference>
<evidence type="ECO:0000256" key="4">
    <source>
        <dbReference type="ARBA" id="ARBA00022519"/>
    </source>
</evidence>
<evidence type="ECO:0000256" key="5">
    <source>
        <dbReference type="ARBA" id="ARBA00022692"/>
    </source>
</evidence>
<comment type="caution">
    <text evidence="11">The sequence shown here is derived from an EMBL/GenBank/DDBJ whole genome shotgun (WGS) entry which is preliminary data.</text>
</comment>
<evidence type="ECO:0000256" key="2">
    <source>
        <dbReference type="ARBA" id="ARBA00022448"/>
    </source>
</evidence>
<evidence type="ECO:0000256" key="7">
    <source>
        <dbReference type="ARBA" id="ARBA00022989"/>
    </source>
</evidence>
<feature type="transmembrane region" description="Helical" evidence="10">
    <location>
        <begin position="192"/>
        <end position="212"/>
    </location>
</feature>
<name>A0A1J5N8W6_9BACT</name>
<evidence type="ECO:0000256" key="3">
    <source>
        <dbReference type="ARBA" id="ARBA00022475"/>
    </source>
</evidence>
<feature type="transmembrane region" description="Helical" evidence="10">
    <location>
        <begin position="294"/>
        <end position="316"/>
    </location>
</feature>
<evidence type="ECO:0000313" key="11">
    <source>
        <dbReference type="EMBL" id="OIQ52075.1"/>
    </source>
</evidence>
<dbReference type="GO" id="GO:0003333">
    <property type="term" value="P:amino acid transmembrane transport"/>
    <property type="evidence" value="ECO:0007669"/>
    <property type="project" value="InterPro"/>
</dbReference>
<dbReference type="PANTHER" id="PTHR32195:SF26">
    <property type="entry name" value="TRYPTOPHAN OR TYROSINE TRANSPORTER PROTEIN"/>
    <property type="match status" value="1"/>
</dbReference>
<protein>
    <submittedName>
        <fullName evidence="11">Tyrosine-specific transport protein</fullName>
    </submittedName>
</protein>
<dbReference type="OrthoDB" id="5444732at2"/>
<evidence type="ECO:0000256" key="8">
    <source>
        <dbReference type="ARBA" id="ARBA00023136"/>
    </source>
</evidence>
<feature type="transmembrane region" description="Helical" evidence="10">
    <location>
        <begin position="139"/>
        <end position="159"/>
    </location>
</feature>
<comment type="subcellular location">
    <subcellularLocation>
        <location evidence="1">Cell inner membrane</location>
        <topology evidence="1">Multi-pass membrane protein</topology>
    </subcellularLocation>
</comment>
<evidence type="ECO:0000256" key="10">
    <source>
        <dbReference type="SAM" id="Phobius"/>
    </source>
</evidence>
<dbReference type="RefSeq" id="WP_084641012.1">
    <property type="nucleotide sequence ID" value="NZ_LKAQ01000001.1"/>
</dbReference>
<dbReference type="PANTHER" id="PTHR32195">
    <property type="entry name" value="OS07G0662800 PROTEIN"/>
    <property type="match status" value="1"/>
</dbReference>
<dbReference type="Pfam" id="PF03222">
    <property type="entry name" value="Trp_Tyr_perm"/>
    <property type="match status" value="1"/>
</dbReference>
<keyword evidence="5 10" id="KW-0812">Transmembrane</keyword>
<keyword evidence="12" id="KW-1185">Reference proteome</keyword>
<proteinExistence type="predicted"/>
<feature type="transmembrane region" description="Helical" evidence="10">
    <location>
        <begin position="352"/>
        <end position="374"/>
    </location>
</feature>
<keyword evidence="3" id="KW-1003">Cell membrane</keyword>
<organism evidence="11 12">
    <name type="scientific">Pseudodesulfovibrio hydrargyri</name>
    <dbReference type="NCBI Taxonomy" id="2125990"/>
    <lineage>
        <taxon>Bacteria</taxon>
        <taxon>Pseudomonadati</taxon>
        <taxon>Thermodesulfobacteriota</taxon>
        <taxon>Desulfovibrionia</taxon>
        <taxon>Desulfovibrionales</taxon>
        <taxon>Desulfovibrionaceae</taxon>
    </lineage>
</organism>
<sequence length="424" mass="44845">MTQCSRGGRGGPGEPEDGNAPSTGRMVTTALIVTGNMVGAGILALPVNLGPSGFLPAVMGALAMWAIMTTTGLIIARQPFLEENENADLPTFFQAVLGPCGKWLSVAANLVILYGLLTAYLAGVASVAAGSFGLGIPEWGWLLLYFCAATLLASFGSGVLRRSNALLMTVMWLLFGALLVLVVPHFRRADLAAGDLTFFVSGLPILVTAFNFHNVVPTMCRTLNHDRKAVARAIWLGSGIGAFMTLLWTVAVMVTLPMESADGVSIIHAFQAGVPATVPLNQLIRSPLFVDASIGFAVVAMTTSYMATGVALTAFLKDVTGERVRSRTAIWLLTFLPPVGIGALYPDIFLKALNVVGGFGVGTLFGILPGVLLVRQGAPGSRTRRLGWLLVGVFACVLLVELAQETGMLQISPDVEYWSAHRFH</sequence>
<feature type="transmembrane region" description="Helical" evidence="10">
    <location>
        <begin position="328"/>
        <end position="346"/>
    </location>
</feature>
<keyword evidence="6" id="KW-0029">Amino-acid transport</keyword>
<dbReference type="InterPro" id="IPR018227">
    <property type="entry name" value="Amino_acid_transport_2"/>
</dbReference>
<keyword evidence="7 10" id="KW-1133">Transmembrane helix</keyword>
<feature type="transmembrane region" description="Helical" evidence="10">
    <location>
        <begin position="233"/>
        <end position="256"/>
    </location>
</feature>
<gene>
    <name evidence="11" type="primary">tyrP</name>
    <name evidence="11" type="ORF">BerOc1_00547</name>
</gene>
<keyword evidence="4" id="KW-0997">Cell inner membrane</keyword>
<feature type="region of interest" description="Disordered" evidence="9">
    <location>
        <begin position="1"/>
        <end position="23"/>
    </location>
</feature>
<evidence type="ECO:0000256" key="1">
    <source>
        <dbReference type="ARBA" id="ARBA00004429"/>
    </source>
</evidence>
<keyword evidence="8 10" id="KW-0472">Membrane</keyword>
<reference evidence="11 12" key="1">
    <citation type="submission" date="2015-09" db="EMBL/GenBank/DDBJ databases">
        <title>Genome of Desulfovibrio dechloracetivorans BerOc1, a mercury methylating strain isolated from highly hydrocarbons and metals contaminated coastal sediments.</title>
        <authorList>
            <person name="Goni Urriza M."/>
            <person name="Gassie C."/>
            <person name="Bouchez O."/>
            <person name="Klopp C."/>
            <person name="Ranchou-Peyruse A."/>
            <person name="Remy G."/>
        </authorList>
    </citation>
    <scope>NUCLEOTIDE SEQUENCE [LARGE SCALE GENOMIC DNA]</scope>
    <source>
        <strain evidence="11 12">BerOc1</strain>
    </source>
</reference>
<feature type="transmembrane region" description="Helical" evidence="10">
    <location>
        <begin position="386"/>
        <end position="403"/>
    </location>
</feature>
<evidence type="ECO:0000256" key="6">
    <source>
        <dbReference type="ARBA" id="ARBA00022970"/>
    </source>
</evidence>
<feature type="transmembrane region" description="Helical" evidence="10">
    <location>
        <begin position="27"/>
        <end position="47"/>
    </location>
</feature>
<accession>A0A1J5N8W6</accession>
<dbReference type="Gene3D" id="1.20.1740.10">
    <property type="entry name" value="Amino acid/polyamine transporter I"/>
    <property type="match status" value="1"/>
</dbReference>
<dbReference type="EMBL" id="LKAQ01000001">
    <property type="protein sequence ID" value="OIQ52075.1"/>
    <property type="molecule type" value="Genomic_DNA"/>
</dbReference>
<feature type="transmembrane region" description="Helical" evidence="10">
    <location>
        <begin position="166"/>
        <end position="186"/>
    </location>
</feature>
<evidence type="ECO:0000256" key="9">
    <source>
        <dbReference type="SAM" id="MobiDB-lite"/>
    </source>
</evidence>
<evidence type="ECO:0000313" key="12">
    <source>
        <dbReference type="Proteomes" id="UP000181901"/>
    </source>
</evidence>